<evidence type="ECO:0000313" key="4">
    <source>
        <dbReference type="Proteomes" id="UP000192760"/>
    </source>
</evidence>
<dbReference type="STRING" id="560555.BST30_12100"/>
<proteinExistence type="predicted"/>
<name>A0A1X0FW96_MYCNT</name>
<feature type="transmembrane region" description="Helical" evidence="1">
    <location>
        <begin position="223"/>
        <end position="241"/>
    </location>
</feature>
<keyword evidence="5" id="KW-1185">Reference proteome</keyword>
<feature type="transmembrane region" description="Helical" evidence="1">
    <location>
        <begin position="35"/>
        <end position="60"/>
    </location>
</feature>
<organism evidence="3 4">
    <name type="scientific">Mycobacterium mantenii</name>
    <dbReference type="NCBI Taxonomy" id="560555"/>
    <lineage>
        <taxon>Bacteria</taxon>
        <taxon>Bacillati</taxon>
        <taxon>Actinomycetota</taxon>
        <taxon>Actinomycetes</taxon>
        <taxon>Mycobacteriales</taxon>
        <taxon>Mycobacteriaceae</taxon>
        <taxon>Mycobacterium</taxon>
        <taxon>Mycobacterium avium complex (MAC)</taxon>
    </lineage>
</organism>
<dbReference type="RefSeq" id="WP_083095108.1">
    <property type="nucleotide sequence ID" value="NZ_AP022590.1"/>
</dbReference>
<dbReference type="AlphaFoldDB" id="A0A1X0FW96"/>
<gene>
    <name evidence="3" type="ORF">BST30_12100</name>
    <name evidence="2" type="ORF">MMAN_40030</name>
</gene>
<protein>
    <submittedName>
        <fullName evidence="2">Membrane protein</fullName>
    </submittedName>
</protein>
<feature type="transmembrane region" description="Helical" evidence="1">
    <location>
        <begin position="159"/>
        <end position="191"/>
    </location>
</feature>
<reference evidence="2" key="3">
    <citation type="submission" date="2020-02" db="EMBL/GenBank/DDBJ databases">
        <authorList>
            <person name="Matsumoto Y."/>
            <person name="Motooka D."/>
            <person name="Nakamura S."/>
        </authorList>
    </citation>
    <scope>NUCLEOTIDE SEQUENCE</scope>
    <source>
        <strain evidence="2">JCM 18113</strain>
    </source>
</reference>
<reference evidence="2 5" key="2">
    <citation type="journal article" date="2019" name="Emerg. Microbes Infect.">
        <title>Comprehensive subspecies identification of 175 nontuberculous mycobacteria species based on 7547 genomic profiles.</title>
        <authorList>
            <person name="Matsumoto Y."/>
            <person name="Kinjo T."/>
            <person name="Motooka D."/>
            <person name="Nabeya D."/>
            <person name="Jung N."/>
            <person name="Uechi K."/>
            <person name="Horii T."/>
            <person name="Iida T."/>
            <person name="Fujita J."/>
            <person name="Nakamura S."/>
        </authorList>
    </citation>
    <scope>NUCLEOTIDE SEQUENCE [LARGE SCALE GENOMIC DNA]</scope>
    <source>
        <strain evidence="2 5">JCM 18113</strain>
    </source>
</reference>
<sequence length="243" mass="25375">MWGTVLALALWLSIDPTRPVIVMVMMSRPRPRHNLVAYWLGGVAAGIAPGLGGVVLLLTLRDSLAVVEHARSTVARFTGGYLQIVIGVLALLIAAAVSAGFPGRRQAGMLPYGGASVLQPIAPAPSERIVARVKHALRGGNPWVAFGIGLVSTMPPADYLVVLIVIASSGAAIGTQFGAVVTFTLVVLTLIEIPLVSYLVMPARTQAAVLQLQRIVLPHRRRILTVVPAVAGILLVTAGVGSI</sequence>
<evidence type="ECO:0000313" key="2">
    <source>
        <dbReference type="EMBL" id="BBY39869.1"/>
    </source>
</evidence>
<dbReference type="InterPro" id="IPR021315">
    <property type="entry name" value="Gap/Sap"/>
</dbReference>
<keyword evidence="1" id="KW-0472">Membrane</keyword>
<dbReference type="Proteomes" id="UP000192760">
    <property type="component" value="Unassembled WGS sequence"/>
</dbReference>
<evidence type="ECO:0000313" key="3">
    <source>
        <dbReference type="EMBL" id="ORB05986.1"/>
    </source>
</evidence>
<accession>A0A1X0FW96</accession>
<dbReference type="Pfam" id="PF11139">
    <property type="entry name" value="SfLAP"/>
    <property type="match status" value="1"/>
</dbReference>
<dbReference type="EMBL" id="MVHW01000011">
    <property type="protein sequence ID" value="ORB05986.1"/>
    <property type="molecule type" value="Genomic_DNA"/>
</dbReference>
<evidence type="ECO:0000256" key="1">
    <source>
        <dbReference type="SAM" id="Phobius"/>
    </source>
</evidence>
<feature type="transmembrane region" description="Helical" evidence="1">
    <location>
        <begin position="81"/>
        <end position="101"/>
    </location>
</feature>
<evidence type="ECO:0000313" key="5">
    <source>
        <dbReference type="Proteomes" id="UP000465812"/>
    </source>
</evidence>
<dbReference type="Proteomes" id="UP000465812">
    <property type="component" value="Chromosome"/>
</dbReference>
<keyword evidence="1" id="KW-1133">Transmembrane helix</keyword>
<keyword evidence="1" id="KW-0812">Transmembrane</keyword>
<dbReference type="EMBL" id="AP022590">
    <property type="protein sequence ID" value="BBY39869.1"/>
    <property type="molecule type" value="Genomic_DNA"/>
</dbReference>
<reference evidence="3 4" key="1">
    <citation type="submission" date="2017-02" db="EMBL/GenBank/DDBJ databases">
        <title>The new phylogeny of genus Mycobacterium.</title>
        <authorList>
            <person name="Tortoli E."/>
            <person name="Trovato A."/>
            <person name="Cirillo D.M."/>
        </authorList>
    </citation>
    <scope>NUCLEOTIDE SEQUENCE [LARGE SCALE GENOMIC DNA]</scope>
    <source>
        <strain evidence="3 4">DSM 45255</strain>
    </source>
</reference>